<accession>A0A2P2P2A4</accession>
<dbReference type="AlphaFoldDB" id="A0A2P2P2A4"/>
<dbReference type="EMBL" id="GGEC01068325">
    <property type="protein sequence ID" value="MBX48809.1"/>
    <property type="molecule type" value="Transcribed_RNA"/>
</dbReference>
<proteinExistence type="predicted"/>
<reference evidence="1" key="1">
    <citation type="submission" date="2018-02" db="EMBL/GenBank/DDBJ databases">
        <title>Rhizophora mucronata_Transcriptome.</title>
        <authorList>
            <person name="Meera S.P."/>
            <person name="Sreeshan A."/>
            <person name="Augustine A."/>
        </authorList>
    </citation>
    <scope>NUCLEOTIDE SEQUENCE</scope>
    <source>
        <tissue evidence="1">Leaf</tissue>
    </source>
</reference>
<evidence type="ECO:0000313" key="1">
    <source>
        <dbReference type="EMBL" id="MBX48809.1"/>
    </source>
</evidence>
<organism evidence="1">
    <name type="scientific">Rhizophora mucronata</name>
    <name type="common">Asiatic mangrove</name>
    <dbReference type="NCBI Taxonomy" id="61149"/>
    <lineage>
        <taxon>Eukaryota</taxon>
        <taxon>Viridiplantae</taxon>
        <taxon>Streptophyta</taxon>
        <taxon>Embryophyta</taxon>
        <taxon>Tracheophyta</taxon>
        <taxon>Spermatophyta</taxon>
        <taxon>Magnoliopsida</taxon>
        <taxon>eudicotyledons</taxon>
        <taxon>Gunneridae</taxon>
        <taxon>Pentapetalae</taxon>
        <taxon>rosids</taxon>
        <taxon>fabids</taxon>
        <taxon>Malpighiales</taxon>
        <taxon>Rhizophoraceae</taxon>
        <taxon>Rhizophora</taxon>
    </lineage>
</organism>
<sequence>MHSSNSLTQLVLTNLPQLSVITRSSRLQYC</sequence>
<name>A0A2P2P2A4_RHIMU</name>
<protein>
    <submittedName>
        <fullName evidence="1">Uncharacterized protein</fullName>
    </submittedName>
</protein>